<comment type="caution">
    <text evidence="1">The sequence shown here is derived from an EMBL/GenBank/DDBJ whole genome shotgun (WGS) entry which is preliminary data.</text>
</comment>
<proteinExistence type="predicted"/>
<evidence type="ECO:0000313" key="1">
    <source>
        <dbReference type="EMBL" id="MFC6009137.1"/>
    </source>
</evidence>
<evidence type="ECO:0008006" key="3">
    <source>
        <dbReference type="Google" id="ProtNLM"/>
    </source>
</evidence>
<gene>
    <name evidence="1" type="ORF">ACFQDO_18540</name>
</gene>
<keyword evidence="2" id="KW-1185">Reference proteome</keyword>
<dbReference type="EMBL" id="JBHSRD010000008">
    <property type="protein sequence ID" value="MFC6009137.1"/>
    <property type="molecule type" value="Genomic_DNA"/>
</dbReference>
<dbReference type="RefSeq" id="WP_345717663.1">
    <property type="nucleotide sequence ID" value="NZ_BAABFP010000007.1"/>
</dbReference>
<organism evidence="1 2">
    <name type="scientific">Angustibacter luteus</name>
    <dbReference type="NCBI Taxonomy" id="658456"/>
    <lineage>
        <taxon>Bacteria</taxon>
        <taxon>Bacillati</taxon>
        <taxon>Actinomycetota</taxon>
        <taxon>Actinomycetes</taxon>
        <taxon>Kineosporiales</taxon>
        <taxon>Kineosporiaceae</taxon>
    </lineage>
</organism>
<evidence type="ECO:0000313" key="2">
    <source>
        <dbReference type="Proteomes" id="UP001596189"/>
    </source>
</evidence>
<sequence length="138" mass="15404">MIVTYTPEGGEAHEWSFNPGKLLSPEAEAIERVTGWNYRTDFADKLLRGSALALRALIWVLLKRADPKLKFTDVEYAQDEADVNFDADERREIRRLAAEDPDMTDEDRAELLAALDDEDFADIAEAADEGKDAAAATD</sequence>
<protein>
    <recommendedName>
        <fullName evidence="3">Tail assembly chaperone</fullName>
    </recommendedName>
</protein>
<dbReference type="Proteomes" id="UP001596189">
    <property type="component" value="Unassembled WGS sequence"/>
</dbReference>
<name>A0ABW1JIE4_9ACTN</name>
<accession>A0ABW1JIE4</accession>
<reference evidence="2" key="1">
    <citation type="journal article" date="2019" name="Int. J. Syst. Evol. Microbiol.">
        <title>The Global Catalogue of Microorganisms (GCM) 10K type strain sequencing project: providing services to taxonomists for standard genome sequencing and annotation.</title>
        <authorList>
            <consortium name="The Broad Institute Genomics Platform"/>
            <consortium name="The Broad Institute Genome Sequencing Center for Infectious Disease"/>
            <person name="Wu L."/>
            <person name="Ma J."/>
        </authorList>
    </citation>
    <scope>NUCLEOTIDE SEQUENCE [LARGE SCALE GENOMIC DNA]</scope>
    <source>
        <strain evidence="2">KACC 14249</strain>
    </source>
</reference>